<dbReference type="Proteomes" id="UP000775213">
    <property type="component" value="Unassembled WGS sequence"/>
</dbReference>
<dbReference type="InterPro" id="IPR014729">
    <property type="entry name" value="Rossmann-like_a/b/a_fold"/>
</dbReference>
<evidence type="ECO:0000313" key="11">
    <source>
        <dbReference type="Proteomes" id="UP000775213"/>
    </source>
</evidence>
<protein>
    <recommendedName>
        <fullName evidence="2">RING-type E3 ubiquitin transferase</fullName>
        <ecNumber evidence="2">2.3.2.27</ecNumber>
    </recommendedName>
</protein>
<evidence type="ECO:0000256" key="6">
    <source>
        <dbReference type="SAM" id="Coils"/>
    </source>
</evidence>
<keyword evidence="11" id="KW-1185">Reference proteome</keyword>
<reference evidence="10 11" key="1">
    <citation type="journal article" date="2021" name="Hortic Res">
        <title>Chromosome-scale assembly of the Dendrobium chrysotoxum genome enhances the understanding of orchid evolution.</title>
        <authorList>
            <person name="Zhang Y."/>
            <person name="Zhang G.Q."/>
            <person name="Zhang D."/>
            <person name="Liu X.D."/>
            <person name="Xu X.Y."/>
            <person name="Sun W.H."/>
            <person name="Yu X."/>
            <person name="Zhu X."/>
            <person name="Wang Z.W."/>
            <person name="Zhao X."/>
            <person name="Zhong W.Y."/>
            <person name="Chen H."/>
            <person name="Yin W.L."/>
            <person name="Huang T."/>
            <person name="Niu S.C."/>
            <person name="Liu Z.J."/>
        </authorList>
    </citation>
    <scope>NUCLEOTIDE SEQUENCE [LARGE SCALE GENOMIC DNA]</scope>
    <source>
        <strain evidence="10">Lindl</strain>
    </source>
</reference>
<dbReference type="CDD" id="cd01989">
    <property type="entry name" value="USP_STK_Ubox_N"/>
    <property type="match status" value="1"/>
</dbReference>
<keyword evidence="3" id="KW-0547">Nucleotide-binding</keyword>
<dbReference type="InterPro" id="IPR008271">
    <property type="entry name" value="Ser/Thr_kinase_AS"/>
</dbReference>
<name>A0AAV7GNT2_DENCH</name>
<feature type="domain" description="Protein kinase" evidence="9">
    <location>
        <begin position="305"/>
        <end position="582"/>
    </location>
</feature>
<dbReference type="InterPro" id="IPR000719">
    <property type="entry name" value="Prot_kinase_dom"/>
</dbReference>
<keyword evidence="8" id="KW-0812">Transmembrane</keyword>
<dbReference type="AlphaFoldDB" id="A0AAV7GNT2"/>
<dbReference type="GO" id="GO:0005524">
    <property type="term" value="F:ATP binding"/>
    <property type="evidence" value="ECO:0007669"/>
    <property type="project" value="UniProtKB-KW"/>
</dbReference>
<dbReference type="SMART" id="SM00220">
    <property type="entry name" value="S_TKc"/>
    <property type="match status" value="1"/>
</dbReference>
<organism evidence="10 11">
    <name type="scientific">Dendrobium chrysotoxum</name>
    <name type="common">Orchid</name>
    <dbReference type="NCBI Taxonomy" id="161865"/>
    <lineage>
        <taxon>Eukaryota</taxon>
        <taxon>Viridiplantae</taxon>
        <taxon>Streptophyta</taxon>
        <taxon>Embryophyta</taxon>
        <taxon>Tracheophyta</taxon>
        <taxon>Spermatophyta</taxon>
        <taxon>Magnoliopsida</taxon>
        <taxon>Liliopsida</taxon>
        <taxon>Asparagales</taxon>
        <taxon>Orchidaceae</taxon>
        <taxon>Epidendroideae</taxon>
        <taxon>Malaxideae</taxon>
        <taxon>Dendrobiinae</taxon>
        <taxon>Dendrobium</taxon>
    </lineage>
</organism>
<dbReference type="Gene3D" id="3.40.50.620">
    <property type="entry name" value="HUPs"/>
    <property type="match status" value="1"/>
</dbReference>
<dbReference type="EC" id="2.3.2.27" evidence="2"/>
<evidence type="ECO:0000256" key="7">
    <source>
        <dbReference type="SAM" id="MobiDB-lite"/>
    </source>
</evidence>
<dbReference type="GO" id="GO:0004672">
    <property type="term" value="F:protein kinase activity"/>
    <property type="evidence" value="ECO:0007669"/>
    <property type="project" value="InterPro"/>
</dbReference>
<feature type="region of interest" description="Disordered" evidence="7">
    <location>
        <begin position="192"/>
        <end position="215"/>
    </location>
</feature>
<feature type="transmembrane region" description="Helical" evidence="8">
    <location>
        <begin position="594"/>
        <end position="614"/>
    </location>
</feature>
<dbReference type="PANTHER" id="PTHR45647:SF18">
    <property type="entry name" value="U-BOX DOMAIN-CONTAINING PROTEIN 33"/>
    <property type="match status" value="1"/>
</dbReference>
<dbReference type="PROSITE" id="PS00108">
    <property type="entry name" value="PROTEIN_KINASE_ST"/>
    <property type="match status" value="1"/>
</dbReference>
<dbReference type="FunFam" id="3.30.200.20:FF:000162">
    <property type="entry name" value="Adenine nucleotide alpha hydrolase-like domain kinase"/>
    <property type="match status" value="1"/>
</dbReference>
<dbReference type="InterPro" id="IPR011009">
    <property type="entry name" value="Kinase-like_dom_sf"/>
</dbReference>
<dbReference type="Pfam" id="PF00069">
    <property type="entry name" value="Pkinase"/>
    <property type="match status" value="1"/>
</dbReference>
<sequence>MMEEEALSSLAEVIYVAVGTNLVKEKPNLLWVMRNFPGAEVVLIHVHVLSKGIPMMGTKILPSIASEYAIRKYRKEERERMTELMMKYINFCQQRKVQVKAVVIQNNDVSLGLQRLVQKHQIKRLVHGSRSISKQDALLSCCQLWLVCNGKHISTSGATLIPRNSNPEEEEQYWSTLSQRWDSEDYLQFFTPPNDREDEGVNDVEGTRPVTPRCSRCSTKDAINSESVKQQLDAREEELAELRRKNMQAKEDARYALEKIATLEQQLEALRQENLEAIRENSALKTHLRCTEFSTSELGKATNNFHPSQKIAEGGYGPVYRGVLRHTPVAIKVLNPQSRQGPCEFQQEMLVLSKIRHPNVVILHGVCSETSALVYEYLPNGNLEERLSGKKTPHLSCWDRFRIISEQRSVLLFLHSSQPYAIVHADLKPQNILLDANNISRLGDFGTARLILRSGAEDESICLRTNPMGTMGYMDPVFLTDGLLTPQLDIYSFGIMILRILSGFPVLRIRERVEEGLRTGRVRQLLDDSAGQWPVVQTEKLMQLALKCCSFERSSRPSLLSEEWKILETSMAMTGDIYSSYFDCLKNIMKFEEIVGIISIICCFPSFFIRLKFYTMCIYADVIM</sequence>
<dbReference type="PANTHER" id="PTHR45647">
    <property type="entry name" value="OS02G0152300 PROTEIN"/>
    <property type="match status" value="1"/>
</dbReference>
<dbReference type="Gene3D" id="1.10.510.10">
    <property type="entry name" value="Transferase(Phosphotransferase) domain 1"/>
    <property type="match status" value="1"/>
</dbReference>
<dbReference type="SUPFAM" id="SSF52402">
    <property type="entry name" value="Adenine nucleotide alpha hydrolases-like"/>
    <property type="match status" value="1"/>
</dbReference>
<dbReference type="SUPFAM" id="SSF56112">
    <property type="entry name" value="Protein kinase-like (PK-like)"/>
    <property type="match status" value="1"/>
</dbReference>
<keyword evidence="8" id="KW-1133">Transmembrane helix</keyword>
<keyword evidence="5" id="KW-0067">ATP-binding</keyword>
<dbReference type="Gene3D" id="3.30.200.20">
    <property type="entry name" value="Phosphorylase Kinase, domain 1"/>
    <property type="match status" value="1"/>
</dbReference>
<keyword evidence="8" id="KW-0472">Membrane</keyword>
<evidence type="ECO:0000256" key="8">
    <source>
        <dbReference type="SAM" id="Phobius"/>
    </source>
</evidence>
<dbReference type="EMBL" id="JAGFBR010000013">
    <property type="protein sequence ID" value="KAH0457129.1"/>
    <property type="molecule type" value="Genomic_DNA"/>
</dbReference>
<dbReference type="GO" id="GO:0061630">
    <property type="term" value="F:ubiquitin protein ligase activity"/>
    <property type="evidence" value="ECO:0007669"/>
    <property type="project" value="UniProtKB-EC"/>
</dbReference>
<accession>A0AAV7GNT2</accession>
<evidence type="ECO:0000313" key="10">
    <source>
        <dbReference type="EMBL" id="KAH0457129.1"/>
    </source>
</evidence>
<evidence type="ECO:0000256" key="4">
    <source>
        <dbReference type="ARBA" id="ARBA00022786"/>
    </source>
</evidence>
<feature type="coiled-coil region" evidence="6">
    <location>
        <begin position="225"/>
        <end position="287"/>
    </location>
</feature>
<dbReference type="PROSITE" id="PS50011">
    <property type="entry name" value="PROTEIN_KINASE_DOM"/>
    <property type="match status" value="1"/>
</dbReference>
<comment type="caution">
    <text evidence="10">The sequence shown here is derived from an EMBL/GenBank/DDBJ whole genome shotgun (WGS) entry which is preliminary data.</text>
</comment>
<keyword evidence="4" id="KW-0833">Ubl conjugation pathway</keyword>
<evidence type="ECO:0000256" key="5">
    <source>
        <dbReference type="ARBA" id="ARBA00022840"/>
    </source>
</evidence>
<dbReference type="InterPro" id="IPR051348">
    <property type="entry name" value="U-box_ubiquitin_ligases"/>
</dbReference>
<evidence type="ECO:0000256" key="1">
    <source>
        <dbReference type="ARBA" id="ARBA00000900"/>
    </source>
</evidence>
<keyword evidence="6" id="KW-0175">Coiled coil</keyword>
<gene>
    <name evidence="10" type="ORF">IEQ34_015036</name>
</gene>
<comment type="catalytic activity">
    <reaction evidence="1">
        <text>S-ubiquitinyl-[E2 ubiquitin-conjugating enzyme]-L-cysteine + [acceptor protein]-L-lysine = [E2 ubiquitin-conjugating enzyme]-L-cysteine + N(6)-ubiquitinyl-[acceptor protein]-L-lysine.</text>
        <dbReference type="EC" id="2.3.2.27"/>
    </reaction>
</comment>
<proteinExistence type="predicted"/>
<evidence type="ECO:0000259" key="9">
    <source>
        <dbReference type="PROSITE" id="PS50011"/>
    </source>
</evidence>
<evidence type="ECO:0000256" key="2">
    <source>
        <dbReference type="ARBA" id="ARBA00012483"/>
    </source>
</evidence>
<evidence type="ECO:0000256" key="3">
    <source>
        <dbReference type="ARBA" id="ARBA00022741"/>
    </source>
</evidence>